<organism evidence="10 12">
    <name type="scientific">Vanilla planifolia</name>
    <name type="common">Vanilla</name>
    <dbReference type="NCBI Taxonomy" id="51239"/>
    <lineage>
        <taxon>Eukaryota</taxon>
        <taxon>Viridiplantae</taxon>
        <taxon>Streptophyta</taxon>
        <taxon>Embryophyta</taxon>
        <taxon>Tracheophyta</taxon>
        <taxon>Spermatophyta</taxon>
        <taxon>Magnoliopsida</taxon>
        <taxon>Liliopsida</taxon>
        <taxon>Asparagales</taxon>
        <taxon>Orchidaceae</taxon>
        <taxon>Vanilloideae</taxon>
        <taxon>Vanilleae</taxon>
        <taxon>Vanilla</taxon>
    </lineage>
</organism>
<evidence type="ECO:0000313" key="10">
    <source>
        <dbReference type="EMBL" id="KAG0458537.1"/>
    </source>
</evidence>
<reference evidence="12 13" key="1">
    <citation type="journal article" date="2020" name="Nat. Food">
        <title>A phased Vanilla planifolia genome enables genetic improvement of flavour and production.</title>
        <authorList>
            <person name="Hasing T."/>
            <person name="Tang H."/>
            <person name="Brym M."/>
            <person name="Khazi F."/>
            <person name="Huang T."/>
            <person name="Chambers A.H."/>
        </authorList>
    </citation>
    <scope>NUCLEOTIDE SEQUENCE [LARGE SCALE GENOMIC DNA]</scope>
    <source>
        <tissue evidence="10">Leaf</tissue>
    </source>
</reference>
<evidence type="ECO:0000256" key="1">
    <source>
        <dbReference type="ARBA" id="ARBA00022723"/>
    </source>
</evidence>
<dbReference type="InterPro" id="IPR013087">
    <property type="entry name" value="Znf_C2H2_type"/>
</dbReference>
<sequence length="170" mass="18591">MAMVEALSSSPLPSPTAHSIRPAEAAAATADLAGCLLITTSRRQRRLDFQSRCSVCGKVFPSYQAMGGHKSSHRRPTGYGDGMMVVLAGGPAVPMGSGKHQCSICLRRFSTGQALGGHKRLHYWEETPSLPAFKVRDFDLNLPPPLSSMEEEENEEDFSFWSAKKIRLLK</sequence>
<dbReference type="GO" id="GO:0003700">
    <property type="term" value="F:DNA-binding transcription factor activity"/>
    <property type="evidence" value="ECO:0007669"/>
    <property type="project" value="InterPro"/>
</dbReference>
<dbReference type="EMBL" id="JADCNL010000012">
    <property type="protein sequence ID" value="KAG0458537.1"/>
    <property type="molecule type" value="Genomic_DNA"/>
</dbReference>
<feature type="domain" description="C2H2-type" evidence="9">
    <location>
        <begin position="100"/>
        <end position="127"/>
    </location>
</feature>
<dbReference type="InterPro" id="IPR044653">
    <property type="entry name" value="AZF1/2/3-like"/>
</dbReference>
<gene>
    <name evidence="11" type="ORF">HPP92_023296</name>
    <name evidence="10" type="ORF">HPP92_023694</name>
</gene>
<keyword evidence="1" id="KW-0479">Metal-binding</keyword>
<comment type="caution">
    <text evidence="10">The sequence shown here is derived from an EMBL/GenBank/DDBJ whole genome shotgun (WGS) entry which is preliminary data.</text>
</comment>
<dbReference type="Proteomes" id="UP000639772">
    <property type="component" value="Chromosome 12"/>
</dbReference>
<keyword evidence="5" id="KW-0805">Transcription regulation</keyword>
<accession>A0A835PVZ5</accession>
<evidence type="ECO:0000313" key="11">
    <source>
        <dbReference type="EMBL" id="KAG0460168.1"/>
    </source>
</evidence>
<evidence type="ECO:0000313" key="12">
    <source>
        <dbReference type="Proteomes" id="UP000636800"/>
    </source>
</evidence>
<dbReference type="PANTHER" id="PTHR45988:SF22">
    <property type="entry name" value="OS07G0590100 PROTEIN"/>
    <property type="match status" value="1"/>
</dbReference>
<name>A0A835PVZ5_VANPL</name>
<dbReference type="PROSITE" id="PS50157">
    <property type="entry name" value="ZINC_FINGER_C2H2_2"/>
    <property type="match status" value="1"/>
</dbReference>
<dbReference type="GO" id="GO:0000976">
    <property type="term" value="F:transcription cis-regulatory region binding"/>
    <property type="evidence" value="ECO:0007669"/>
    <property type="project" value="TreeGrafter"/>
</dbReference>
<evidence type="ECO:0000313" key="13">
    <source>
        <dbReference type="Proteomes" id="UP000639772"/>
    </source>
</evidence>
<evidence type="ECO:0000256" key="7">
    <source>
        <dbReference type="PROSITE-ProRule" id="PRU00042"/>
    </source>
</evidence>
<dbReference type="InterPro" id="IPR036236">
    <property type="entry name" value="Znf_C2H2_sf"/>
</dbReference>
<keyword evidence="4" id="KW-0862">Zinc</keyword>
<dbReference type="Proteomes" id="UP000636800">
    <property type="component" value="Chromosome 12"/>
</dbReference>
<evidence type="ECO:0000256" key="4">
    <source>
        <dbReference type="ARBA" id="ARBA00022833"/>
    </source>
</evidence>
<keyword evidence="12" id="KW-1185">Reference proteome</keyword>
<dbReference type="Pfam" id="PF13912">
    <property type="entry name" value="zf-C2H2_6"/>
    <property type="match status" value="2"/>
</dbReference>
<keyword evidence="2" id="KW-0677">Repeat</keyword>
<dbReference type="EMBL" id="JADCNM010000012">
    <property type="protein sequence ID" value="KAG0460168.1"/>
    <property type="molecule type" value="Genomic_DNA"/>
</dbReference>
<dbReference type="OrthoDB" id="40579at2759"/>
<keyword evidence="3 7" id="KW-0863">Zinc-finger</keyword>
<dbReference type="GO" id="GO:0005634">
    <property type="term" value="C:nucleus"/>
    <property type="evidence" value="ECO:0007669"/>
    <property type="project" value="TreeGrafter"/>
</dbReference>
<evidence type="ECO:0000256" key="2">
    <source>
        <dbReference type="ARBA" id="ARBA00022737"/>
    </source>
</evidence>
<evidence type="ECO:0000256" key="8">
    <source>
        <dbReference type="SAM" id="MobiDB-lite"/>
    </source>
</evidence>
<dbReference type="SUPFAM" id="SSF57667">
    <property type="entry name" value="beta-beta-alpha zinc fingers"/>
    <property type="match status" value="1"/>
</dbReference>
<evidence type="ECO:0000256" key="6">
    <source>
        <dbReference type="ARBA" id="ARBA00023163"/>
    </source>
</evidence>
<dbReference type="PANTHER" id="PTHR45988">
    <property type="entry name" value="C2H2 TYPE ZINC FINGER TRANSCRIPTION FACTOR FAMILY-RELATED"/>
    <property type="match status" value="1"/>
</dbReference>
<feature type="region of interest" description="Disordered" evidence="8">
    <location>
        <begin position="1"/>
        <end position="20"/>
    </location>
</feature>
<dbReference type="AlphaFoldDB" id="A0A835PVZ5"/>
<proteinExistence type="predicted"/>
<keyword evidence="6" id="KW-0804">Transcription</keyword>
<dbReference type="GO" id="GO:0008270">
    <property type="term" value="F:zinc ion binding"/>
    <property type="evidence" value="ECO:0007669"/>
    <property type="project" value="UniProtKB-KW"/>
</dbReference>
<dbReference type="PROSITE" id="PS00028">
    <property type="entry name" value="ZINC_FINGER_C2H2_1"/>
    <property type="match status" value="2"/>
</dbReference>
<evidence type="ECO:0000259" key="9">
    <source>
        <dbReference type="PROSITE" id="PS50157"/>
    </source>
</evidence>
<dbReference type="Gene3D" id="3.30.160.60">
    <property type="entry name" value="Classic Zinc Finger"/>
    <property type="match status" value="1"/>
</dbReference>
<protein>
    <recommendedName>
        <fullName evidence="9">C2H2-type domain-containing protein</fullName>
    </recommendedName>
</protein>
<dbReference type="SMART" id="SM00355">
    <property type="entry name" value="ZnF_C2H2"/>
    <property type="match status" value="2"/>
</dbReference>
<evidence type="ECO:0000256" key="5">
    <source>
        <dbReference type="ARBA" id="ARBA00023015"/>
    </source>
</evidence>
<evidence type="ECO:0000256" key="3">
    <source>
        <dbReference type="ARBA" id="ARBA00022771"/>
    </source>
</evidence>